<comment type="subcellular location">
    <subcellularLocation>
        <location evidence="1">Cell membrane</location>
        <topology evidence="1">Multi-pass membrane protein</topology>
    </subcellularLocation>
</comment>
<comment type="catalytic activity">
    <reaction evidence="10">
        <text>Mg(2+)(in) = Mg(2+)(out)</text>
        <dbReference type="Rhea" id="RHEA:29827"/>
        <dbReference type="ChEBI" id="CHEBI:18420"/>
    </reaction>
</comment>
<dbReference type="AlphaFoldDB" id="N6W4B4"/>
<dbReference type="SUPFAM" id="SSF143865">
    <property type="entry name" value="CorA soluble domain-like"/>
    <property type="match status" value="1"/>
</dbReference>
<dbReference type="PANTHER" id="PTHR46494:SF1">
    <property type="entry name" value="CORA FAMILY METAL ION TRANSPORTER (EUROFUNG)"/>
    <property type="match status" value="1"/>
</dbReference>
<accession>N6W4B4</accession>
<reference evidence="14 15" key="1">
    <citation type="submission" date="2013-03" db="EMBL/GenBank/DDBJ databases">
        <title>Reference genome for the Human Microbiome Project.</title>
        <authorList>
            <person name="Aqrawi P."/>
            <person name="Ayvaz T."/>
            <person name="Bess C."/>
            <person name="Blankenburg K."/>
            <person name="Coyle M."/>
            <person name="Deng J."/>
            <person name="Forbes L."/>
            <person name="Fowler G."/>
            <person name="Francisco L."/>
            <person name="Fu Q."/>
            <person name="Gibbs R."/>
            <person name="Gross S."/>
            <person name="Gubbala S."/>
            <person name="Hale W."/>
            <person name="Hemphill L."/>
            <person name="Highlander S."/>
            <person name="Hirani K."/>
            <person name="Jackson L."/>
            <person name="Jakkamsetti A."/>
            <person name="Javaid M."/>
            <person name="Jayaseelan J.C."/>
            <person name="Jiang H."/>
            <person name="Joshi V."/>
            <person name="Korchina V."/>
            <person name="Kovar C."/>
            <person name="Lara F."/>
            <person name="Lee S."/>
            <person name="Liu Y."/>
            <person name="Mata R."/>
            <person name="Mathew T."/>
            <person name="Munidasa M."/>
            <person name="Muzny D."/>
            <person name="Nazareth L."/>
            <person name="Ngo R."/>
            <person name="Nguyen L."/>
            <person name="Nguyen N."/>
            <person name="Okwuonu G."/>
            <person name="Ongeri F."/>
            <person name="Palculict T."/>
            <person name="Patil S."/>
            <person name="Petrosino J."/>
            <person name="Pham C."/>
            <person name="Pham P."/>
            <person name="Pu L.-L."/>
            <person name="Qin X."/>
            <person name="Qu J."/>
            <person name="Reid J."/>
            <person name="Ross M."/>
            <person name="Ruth R."/>
            <person name="Saada N."/>
            <person name="San Lucas F."/>
            <person name="Santibanez J."/>
            <person name="Shang Y."/>
            <person name="Simmons D."/>
            <person name="Song X.-Z."/>
            <person name="Tang L.-Y."/>
            <person name="Thornton R."/>
            <person name="Warren J."/>
            <person name="Weissenberger G."/>
            <person name="Wilczek-Boney K."/>
            <person name="Worley K."/>
            <person name="Youmans B."/>
            <person name="Zhang J."/>
            <person name="Zhang L."/>
            <person name="Zhao Z."/>
            <person name="Zhou C."/>
            <person name="Zhu D."/>
            <person name="Zhu Y."/>
        </authorList>
    </citation>
    <scope>NUCLEOTIDE SEQUENCE [LARGE SCALE GENOMIC DNA]</scope>
    <source>
        <strain evidence="14 15">F0333</strain>
    </source>
</reference>
<dbReference type="OrthoDB" id="9803416at2"/>
<sequence length="305" mass="35516">MHYLIDERLRACEEAEIRSANTPFVAILTPEEWAEGRDAYDMGIEFDPDLSTSLDTQAETNYDAVTGTIFIPDRANPDLPEARFTFALDEKGVVFVDAQDNALTLVEQIAKNRRWRRPGLERFLADFFVQIIKNDPQLLRDYEDELDGMEHAIMAGSPGSAAHRINEMRSELRDLDDHYDHLMDLVRLLEENENGFFAEENLRYFRTVYGRLDKLRDQASSLRDQALQMRDLSKMRLDIQQNHIMTVLTVVTVIFAPLTLIVGWYGMNFTHMPELAWRWGYPLVFLVSLTVTLGLIFFFKRRKWL</sequence>
<evidence type="ECO:0000256" key="13">
    <source>
        <dbReference type="SAM" id="Phobius"/>
    </source>
</evidence>
<dbReference type="GO" id="GO:0005886">
    <property type="term" value="C:plasma membrane"/>
    <property type="evidence" value="ECO:0007669"/>
    <property type="project" value="UniProtKB-SubCell"/>
</dbReference>
<evidence type="ECO:0000256" key="12">
    <source>
        <dbReference type="SAM" id="Coils"/>
    </source>
</evidence>
<comment type="similarity">
    <text evidence="2">Belongs to the CorA metal ion transporter (MIT) (TC 1.A.35) family.</text>
</comment>
<evidence type="ECO:0000256" key="7">
    <source>
        <dbReference type="ARBA" id="ARBA00022989"/>
    </source>
</evidence>
<comment type="function">
    <text evidence="11">Mediates influx of magnesium ions. Alternates between open and closed states. Activated by low cytoplasmic Mg(2+) levels. Inactive when cytoplasmic Mg(2+) levels are high.</text>
</comment>
<evidence type="ECO:0000256" key="9">
    <source>
        <dbReference type="ARBA" id="ARBA00023136"/>
    </source>
</evidence>
<keyword evidence="9 13" id="KW-0472">Membrane</keyword>
<dbReference type="CDD" id="cd12826">
    <property type="entry name" value="EcCorA_ZntB-like_u1"/>
    <property type="match status" value="1"/>
</dbReference>
<evidence type="ECO:0000256" key="5">
    <source>
        <dbReference type="ARBA" id="ARBA00022692"/>
    </source>
</evidence>
<evidence type="ECO:0000256" key="6">
    <source>
        <dbReference type="ARBA" id="ARBA00022842"/>
    </source>
</evidence>
<organism evidence="14 15">
    <name type="scientific">Schaalia cardiffensis F0333</name>
    <dbReference type="NCBI Taxonomy" id="888050"/>
    <lineage>
        <taxon>Bacteria</taxon>
        <taxon>Bacillati</taxon>
        <taxon>Actinomycetota</taxon>
        <taxon>Actinomycetes</taxon>
        <taxon>Actinomycetales</taxon>
        <taxon>Actinomycetaceae</taxon>
        <taxon>Schaalia</taxon>
    </lineage>
</organism>
<dbReference type="PATRIC" id="fig|888050.3.peg.1837"/>
<dbReference type="GO" id="GO:0000287">
    <property type="term" value="F:magnesium ion binding"/>
    <property type="evidence" value="ECO:0007669"/>
    <property type="project" value="TreeGrafter"/>
</dbReference>
<proteinExistence type="inferred from homology"/>
<evidence type="ECO:0000256" key="2">
    <source>
        <dbReference type="ARBA" id="ARBA00009765"/>
    </source>
</evidence>
<evidence type="ECO:0000313" key="15">
    <source>
        <dbReference type="Proteomes" id="UP000013015"/>
    </source>
</evidence>
<dbReference type="GO" id="GO:0015095">
    <property type="term" value="F:magnesium ion transmembrane transporter activity"/>
    <property type="evidence" value="ECO:0007669"/>
    <property type="project" value="TreeGrafter"/>
</dbReference>
<keyword evidence="15" id="KW-1185">Reference proteome</keyword>
<dbReference type="STRING" id="888050.HMPREF9004_1917"/>
<evidence type="ECO:0000256" key="1">
    <source>
        <dbReference type="ARBA" id="ARBA00004651"/>
    </source>
</evidence>
<keyword evidence="5 13" id="KW-0812">Transmembrane</keyword>
<evidence type="ECO:0000256" key="3">
    <source>
        <dbReference type="ARBA" id="ARBA00022448"/>
    </source>
</evidence>
<dbReference type="Proteomes" id="UP000013015">
    <property type="component" value="Unassembled WGS sequence"/>
</dbReference>
<dbReference type="GO" id="GO:0050897">
    <property type="term" value="F:cobalt ion binding"/>
    <property type="evidence" value="ECO:0007669"/>
    <property type="project" value="TreeGrafter"/>
</dbReference>
<evidence type="ECO:0008006" key="16">
    <source>
        <dbReference type="Google" id="ProtNLM"/>
    </source>
</evidence>
<dbReference type="Gene3D" id="1.20.58.340">
    <property type="entry name" value="Magnesium transport protein CorA, transmembrane region"/>
    <property type="match status" value="2"/>
</dbReference>
<evidence type="ECO:0000256" key="11">
    <source>
        <dbReference type="ARBA" id="ARBA00045497"/>
    </source>
</evidence>
<gene>
    <name evidence="14" type="ORF">HMPREF9004_1917</name>
</gene>
<evidence type="ECO:0000256" key="8">
    <source>
        <dbReference type="ARBA" id="ARBA00023065"/>
    </source>
</evidence>
<dbReference type="HOGENOM" id="CLU_007127_0_1_11"/>
<evidence type="ECO:0000256" key="4">
    <source>
        <dbReference type="ARBA" id="ARBA00022475"/>
    </source>
</evidence>
<dbReference type="FunFam" id="1.20.58.340:FF:000004">
    <property type="entry name" value="Magnesium transport protein CorA"/>
    <property type="match status" value="1"/>
</dbReference>
<dbReference type="RefSeq" id="WP_005964972.1">
    <property type="nucleotide sequence ID" value="NZ_CP040505.1"/>
</dbReference>
<dbReference type="EMBL" id="AQHZ01000029">
    <property type="protein sequence ID" value="ENO17375.1"/>
    <property type="molecule type" value="Genomic_DNA"/>
</dbReference>
<evidence type="ECO:0000313" key="14">
    <source>
        <dbReference type="EMBL" id="ENO17375.1"/>
    </source>
</evidence>
<feature type="transmembrane region" description="Helical" evidence="13">
    <location>
        <begin position="279"/>
        <end position="299"/>
    </location>
</feature>
<feature type="transmembrane region" description="Helical" evidence="13">
    <location>
        <begin position="244"/>
        <end position="267"/>
    </location>
</feature>
<name>N6W4B4_9ACTO</name>
<dbReference type="InterPro" id="IPR002523">
    <property type="entry name" value="MgTranspt_CorA/ZnTranspt_ZntB"/>
</dbReference>
<keyword evidence="7 13" id="KW-1133">Transmembrane helix</keyword>
<dbReference type="PANTHER" id="PTHR46494">
    <property type="entry name" value="CORA FAMILY METAL ION TRANSPORTER (EUROFUNG)"/>
    <property type="match status" value="1"/>
</dbReference>
<comment type="caution">
    <text evidence="14">The sequence shown here is derived from an EMBL/GenBank/DDBJ whole genome shotgun (WGS) entry which is preliminary data.</text>
</comment>
<dbReference type="Pfam" id="PF01544">
    <property type="entry name" value="CorA"/>
    <property type="match status" value="1"/>
</dbReference>
<dbReference type="InterPro" id="IPR045861">
    <property type="entry name" value="CorA_cytoplasmic_dom"/>
</dbReference>
<dbReference type="GO" id="GO:0015087">
    <property type="term" value="F:cobalt ion transmembrane transporter activity"/>
    <property type="evidence" value="ECO:0007669"/>
    <property type="project" value="TreeGrafter"/>
</dbReference>
<keyword evidence="4" id="KW-1003">Cell membrane</keyword>
<dbReference type="SUPFAM" id="SSF144083">
    <property type="entry name" value="Magnesium transport protein CorA, transmembrane region"/>
    <property type="match status" value="1"/>
</dbReference>
<protein>
    <recommendedName>
        <fullName evidence="16">MIT family metal ion transporter CorA</fullName>
    </recommendedName>
</protein>
<keyword evidence="3" id="KW-0813">Transport</keyword>
<keyword evidence="12" id="KW-0175">Coiled coil</keyword>
<keyword evidence="6" id="KW-0460">Magnesium</keyword>
<dbReference type="eggNOG" id="COG0598">
    <property type="taxonomic scope" value="Bacteria"/>
</dbReference>
<keyword evidence="8" id="KW-0406">Ion transport</keyword>
<dbReference type="InterPro" id="IPR045863">
    <property type="entry name" value="CorA_TM1_TM2"/>
</dbReference>
<feature type="coiled-coil region" evidence="12">
    <location>
        <begin position="165"/>
        <end position="232"/>
    </location>
</feature>
<evidence type="ECO:0000256" key="10">
    <source>
        <dbReference type="ARBA" id="ARBA00034269"/>
    </source>
</evidence>